<evidence type="ECO:0000256" key="2">
    <source>
        <dbReference type="ARBA" id="ARBA00022552"/>
    </source>
</evidence>
<feature type="domain" description="Ribosomal RNA adenine methylase transferase N-terminal" evidence="13">
    <location>
        <begin position="63"/>
        <end position="272"/>
    </location>
</feature>
<dbReference type="PANTHER" id="PTHR11727:SF13">
    <property type="entry name" value="DIMETHYLADENOSINE TRANSFERASE 2, MITOCHONDRIAL"/>
    <property type="match status" value="1"/>
</dbReference>
<dbReference type="Proteomes" id="UP001249851">
    <property type="component" value="Unassembled WGS sequence"/>
</dbReference>
<dbReference type="GO" id="GO:0000179">
    <property type="term" value="F:rRNA (adenine-N6,N6-)-dimethyltransferase activity"/>
    <property type="evidence" value="ECO:0007669"/>
    <property type="project" value="UniProtKB-UniRule"/>
</dbReference>
<name>A0AAD9QTF9_ACRCE</name>
<evidence type="ECO:0000256" key="7">
    <source>
        <dbReference type="ARBA" id="ARBA00022946"/>
    </source>
</evidence>
<keyword evidence="2 12" id="KW-0698">rRNA processing</keyword>
<keyword evidence="15" id="KW-1185">Reference proteome</keyword>
<evidence type="ECO:0000256" key="11">
    <source>
        <dbReference type="PROSITE-ProRule" id="PRU01026"/>
    </source>
</evidence>
<comment type="caution">
    <text evidence="14">The sequence shown here is derived from an EMBL/GenBank/DDBJ whole genome shotgun (WGS) entry which is preliminary data.</text>
</comment>
<protein>
    <recommendedName>
        <fullName evidence="12">rRNA adenine N(6)-methyltransferase</fullName>
        <ecNumber evidence="12">2.1.1.-</ecNumber>
    </recommendedName>
</protein>
<comment type="similarity">
    <text evidence="11 12">Belongs to the class I-like SAM-binding methyltransferase superfamily. rRNA adenine N(6)-methyltransferase family.</text>
</comment>
<proteinExistence type="inferred from homology"/>
<evidence type="ECO:0000313" key="14">
    <source>
        <dbReference type="EMBL" id="KAK2567056.1"/>
    </source>
</evidence>
<evidence type="ECO:0000256" key="6">
    <source>
        <dbReference type="ARBA" id="ARBA00022884"/>
    </source>
</evidence>
<reference evidence="14" key="2">
    <citation type="journal article" date="2023" name="Science">
        <title>Genomic signatures of disease resistance in endangered staghorn corals.</title>
        <authorList>
            <person name="Vollmer S.V."/>
            <person name="Selwyn J.D."/>
            <person name="Despard B.A."/>
            <person name="Roesel C.L."/>
        </authorList>
    </citation>
    <scope>NUCLEOTIDE SEQUENCE</scope>
    <source>
        <strain evidence="14">K2</strain>
    </source>
</reference>
<dbReference type="GO" id="GO:0003723">
    <property type="term" value="F:RNA binding"/>
    <property type="evidence" value="ECO:0007669"/>
    <property type="project" value="UniProtKB-UniRule"/>
</dbReference>
<evidence type="ECO:0000256" key="12">
    <source>
        <dbReference type="RuleBase" id="RU362106"/>
    </source>
</evidence>
<keyword evidence="6 11" id="KW-0694">RNA-binding</keyword>
<evidence type="ECO:0000256" key="5">
    <source>
        <dbReference type="ARBA" id="ARBA00022691"/>
    </source>
</evidence>
<reference evidence="14" key="1">
    <citation type="journal article" date="2023" name="G3 (Bethesda)">
        <title>Whole genome assembly and annotation of the endangered Caribbean coral Acropora cervicornis.</title>
        <authorList>
            <person name="Selwyn J.D."/>
            <person name="Vollmer S.V."/>
        </authorList>
    </citation>
    <scope>NUCLEOTIDE SEQUENCE</scope>
    <source>
        <strain evidence="14">K2</strain>
    </source>
</reference>
<feature type="binding site" evidence="11">
    <location>
        <position position="48"/>
    </location>
    <ligand>
        <name>S-adenosyl-L-methionine</name>
        <dbReference type="ChEBI" id="CHEBI:59789"/>
    </ligand>
</feature>
<evidence type="ECO:0000256" key="8">
    <source>
        <dbReference type="ARBA" id="ARBA00023015"/>
    </source>
</evidence>
<keyword evidence="5 11" id="KW-0949">S-adenosyl-L-methionine</keyword>
<keyword evidence="9" id="KW-0496">Mitochondrion</keyword>
<evidence type="ECO:0000256" key="3">
    <source>
        <dbReference type="ARBA" id="ARBA00022603"/>
    </source>
</evidence>
<keyword evidence="7" id="KW-0809">Transit peptide</keyword>
<dbReference type="PIRSF" id="PIRSF027833">
    <property type="entry name" value="MtTFB2"/>
    <property type="match status" value="1"/>
</dbReference>
<organism evidence="14 15">
    <name type="scientific">Acropora cervicornis</name>
    <name type="common">Staghorn coral</name>
    <dbReference type="NCBI Taxonomy" id="6130"/>
    <lineage>
        <taxon>Eukaryota</taxon>
        <taxon>Metazoa</taxon>
        <taxon>Cnidaria</taxon>
        <taxon>Anthozoa</taxon>
        <taxon>Hexacorallia</taxon>
        <taxon>Scleractinia</taxon>
        <taxon>Astrocoeniina</taxon>
        <taxon>Acroporidae</taxon>
        <taxon>Acropora</taxon>
    </lineage>
</organism>
<dbReference type="Pfam" id="PF00398">
    <property type="entry name" value="RrnaAD"/>
    <property type="match status" value="1"/>
</dbReference>
<dbReference type="SUPFAM" id="SSF53335">
    <property type="entry name" value="S-adenosyl-L-methionine-dependent methyltransferases"/>
    <property type="match status" value="1"/>
</dbReference>
<evidence type="ECO:0000259" key="13">
    <source>
        <dbReference type="SMART" id="SM00650"/>
    </source>
</evidence>
<dbReference type="GO" id="GO:0034246">
    <property type="term" value="F:mitochondrial transcription factor activity"/>
    <property type="evidence" value="ECO:0007669"/>
    <property type="project" value="TreeGrafter"/>
</dbReference>
<evidence type="ECO:0000256" key="10">
    <source>
        <dbReference type="ARBA" id="ARBA00023163"/>
    </source>
</evidence>
<dbReference type="GO" id="GO:0005759">
    <property type="term" value="C:mitochondrial matrix"/>
    <property type="evidence" value="ECO:0007669"/>
    <property type="project" value="TreeGrafter"/>
</dbReference>
<comment type="subcellular location">
    <subcellularLocation>
        <location evidence="1">Mitochondrion</location>
    </subcellularLocation>
</comment>
<dbReference type="SMART" id="SM00650">
    <property type="entry name" value="rADc"/>
    <property type="match status" value="1"/>
</dbReference>
<dbReference type="InterPro" id="IPR020598">
    <property type="entry name" value="rRNA_Ade_methylase_Trfase_N"/>
</dbReference>
<keyword evidence="10" id="KW-0804">Transcription</keyword>
<evidence type="ECO:0000313" key="15">
    <source>
        <dbReference type="Proteomes" id="UP001249851"/>
    </source>
</evidence>
<dbReference type="EC" id="2.1.1.-" evidence="12"/>
<evidence type="ECO:0000256" key="4">
    <source>
        <dbReference type="ARBA" id="ARBA00022679"/>
    </source>
</evidence>
<keyword evidence="4 11" id="KW-0808">Transferase</keyword>
<evidence type="ECO:0000256" key="1">
    <source>
        <dbReference type="ARBA" id="ARBA00004173"/>
    </source>
</evidence>
<dbReference type="EMBL" id="JARQWQ010000015">
    <property type="protein sequence ID" value="KAK2567056.1"/>
    <property type="molecule type" value="Genomic_DNA"/>
</dbReference>
<dbReference type="AlphaFoldDB" id="A0AAD9QTF9"/>
<gene>
    <name evidence="14" type="ORF">P5673_008841</name>
</gene>
<evidence type="ECO:0000256" key="9">
    <source>
        <dbReference type="ARBA" id="ARBA00023128"/>
    </source>
</evidence>
<accession>A0AAD9QTF9</accession>
<dbReference type="PROSITE" id="PS51689">
    <property type="entry name" value="SAM_RNA_A_N6_MT"/>
    <property type="match status" value="1"/>
</dbReference>
<dbReference type="InterPro" id="IPR001737">
    <property type="entry name" value="KsgA/Erm"/>
</dbReference>
<dbReference type="PANTHER" id="PTHR11727">
    <property type="entry name" value="DIMETHYLADENOSINE TRANSFERASE"/>
    <property type="match status" value="1"/>
</dbReference>
<comment type="caution">
    <text evidence="11">Lacks conserved residue(s) required for the propagation of feature annotation.</text>
</comment>
<feature type="binding site" evidence="11">
    <location>
        <position position="46"/>
    </location>
    <ligand>
        <name>S-adenosyl-L-methionine</name>
        <dbReference type="ChEBI" id="CHEBI:59789"/>
    </ligand>
</feature>
<dbReference type="Gene3D" id="3.40.50.150">
    <property type="entry name" value="Vaccinia Virus protein VP39"/>
    <property type="match status" value="1"/>
</dbReference>
<feature type="binding site" evidence="11">
    <location>
        <position position="96"/>
    </location>
    <ligand>
        <name>S-adenosyl-L-methionine</name>
        <dbReference type="ChEBI" id="CHEBI:59789"/>
    </ligand>
</feature>
<keyword evidence="3 11" id="KW-0489">Methyltransferase</keyword>
<sequence length="367" mass="41396">MAASTKRGMALCKNIFAFKGLGYSSSSQAEKKFGLEFPRYSKKNYKYILDEGLASTIAYSLGHLQNSVTVIETNPGPGVLTRALFEAGATHIVGLEPERRFHSALLDLKQQVRPPRRFDLLHGDFSKIDPHDGSVGTGAHCTPPAISSRDVLAYVLPHSWKSDRLAARFLGVEAASKPSILPRVLLSHLSQMAARRGIFQKGRCELVFFYAEERSQKITAQFGSKHFGRLSLMVSLFCDIRVLLREPSRLFYPVCSEEKEKCLNLVSIIPKKTPLVSVSSQNMHYLNHFIRLLLVRPQRRVVDAVESISPGSHVILDQLYWSHNVLIKELYPQDIGKLATAFFQWEGKSFNFYYDAGCNETEHLQFM</sequence>
<feature type="binding site" evidence="11">
    <location>
        <position position="124"/>
    </location>
    <ligand>
        <name>S-adenosyl-L-methionine</name>
        <dbReference type="ChEBI" id="CHEBI:59789"/>
    </ligand>
</feature>
<dbReference type="InterPro" id="IPR029063">
    <property type="entry name" value="SAM-dependent_MTases_sf"/>
</dbReference>
<keyword evidence="8" id="KW-0805">Transcription regulation</keyword>
<dbReference type="GO" id="GO:0006391">
    <property type="term" value="P:transcription initiation at mitochondrial promoter"/>
    <property type="evidence" value="ECO:0007669"/>
    <property type="project" value="TreeGrafter"/>
</dbReference>